<dbReference type="EMBL" id="BMIP01000018">
    <property type="protein sequence ID" value="GGD84788.1"/>
    <property type="molecule type" value="Genomic_DNA"/>
</dbReference>
<accession>A0A917DZS2</accession>
<protein>
    <recommendedName>
        <fullName evidence="4">Mobilization protein</fullName>
    </recommendedName>
</protein>
<evidence type="ECO:0000256" key="1">
    <source>
        <dbReference type="SAM" id="Coils"/>
    </source>
</evidence>
<organism evidence="2 3">
    <name type="scientific">Croceicoccus mobilis</name>
    <dbReference type="NCBI Taxonomy" id="1703339"/>
    <lineage>
        <taxon>Bacteria</taxon>
        <taxon>Pseudomonadati</taxon>
        <taxon>Pseudomonadota</taxon>
        <taxon>Alphaproteobacteria</taxon>
        <taxon>Sphingomonadales</taxon>
        <taxon>Erythrobacteraceae</taxon>
        <taxon>Croceicoccus</taxon>
    </lineage>
</organism>
<name>A0A917DZS2_9SPHN</name>
<feature type="coiled-coil region" evidence="1">
    <location>
        <begin position="30"/>
        <end position="57"/>
    </location>
</feature>
<gene>
    <name evidence="2" type="ORF">GCM10010990_38500</name>
</gene>
<evidence type="ECO:0008006" key="4">
    <source>
        <dbReference type="Google" id="ProtNLM"/>
    </source>
</evidence>
<keyword evidence="3" id="KW-1185">Reference proteome</keyword>
<comment type="caution">
    <text evidence="2">The sequence shown here is derived from an EMBL/GenBank/DDBJ whole genome shotgun (WGS) entry which is preliminary data.</text>
</comment>
<evidence type="ECO:0000313" key="3">
    <source>
        <dbReference type="Proteomes" id="UP000612349"/>
    </source>
</evidence>
<dbReference type="AlphaFoldDB" id="A0A917DZS2"/>
<proteinExistence type="predicted"/>
<dbReference type="RefSeq" id="WP_225900038.1">
    <property type="nucleotide sequence ID" value="NZ_BMIP01000018.1"/>
</dbReference>
<reference evidence="2" key="1">
    <citation type="journal article" date="2014" name="Int. J. Syst. Evol. Microbiol.">
        <title>Complete genome sequence of Corynebacterium casei LMG S-19264T (=DSM 44701T), isolated from a smear-ripened cheese.</title>
        <authorList>
            <consortium name="US DOE Joint Genome Institute (JGI-PGF)"/>
            <person name="Walter F."/>
            <person name="Albersmeier A."/>
            <person name="Kalinowski J."/>
            <person name="Ruckert C."/>
        </authorList>
    </citation>
    <scope>NUCLEOTIDE SEQUENCE</scope>
    <source>
        <strain evidence="2">CGMCC 1.15360</strain>
    </source>
</reference>
<reference evidence="2" key="2">
    <citation type="submission" date="2020-09" db="EMBL/GenBank/DDBJ databases">
        <authorList>
            <person name="Sun Q."/>
            <person name="Zhou Y."/>
        </authorList>
    </citation>
    <scope>NUCLEOTIDE SEQUENCE</scope>
    <source>
        <strain evidence="2">CGMCC 1.15360</strain>
    </source>
</reference>
<dbReference type="Proteomes" id="UP000612349">
    <property type="component" value="Unassembled WGS sequence"/>
</dbReference>
<evidence type="ECO:0000313" key="2">
    <source>
        <dbReference type="EMBL" id="GGD84788.1"/>
    </source>
</evidence>
<sequence>MHQAVALVFEADAGTIRDRRDRAAPTPESVELAKKRLAQAKARLDALNARIATEGRRLDTRRKIILGGLLLDAATKDQRFAGIVTELTHRISRDQDRKPFEGWTLPGEDR</sequence>
<keyword evidence="1" id="KW-0175">Coiled coil</keyword>